<evidence type="ECO:0000313" key="2">
    <source>
        <dbReference type="Proteomes" id="UP000192578"/>
    </source>
</evidence>
<sequence length="580" mass="64375">MRIFSGLSCEKASTQYTLGAATTSDSNDGGSSTTKRARDEHFTLFRIYVDGAVHEPAGTEEPTPAGIEEPTLATVKDYRQNRSTACSSPIADAVANQTYQIDPIIVVEQRTEDATGAYMHNVSLWYIPFLLNPKRMNVQPDIKREDSPGGAAVGGLISADFIPNCIRPGSFLSWAEFEPFSVILQRANQWLTQNGTLEIRTCETVEFNTHNSGEIVNVINSSYVVSGEGASRYVRGLRLWMQPRMDGGSVVQQIGYFNILPSVQVGFFNTEVSHRLDSLIHQTNEMFATNPIQGRIITIETVSLKVSSNGTDPDCTSWTERGAGSTTFAYMLRIFYIQGPPAMELIGVADFVPGVLGEGGLFSRPVLEPFPQVLGKAHQWLLQQSPAFRLVNVQTLLHKQRWTTGQIDTLRMVYTERDLHSYYVRYLRLAYVIPNQAYGTAYASGSHSGPVRLNFKLFVPGMLEPPACCTTGTFEDQLQVRERVSVWMRATGAKVIAVETIPMRIFSGAELREGFNTMHTWNATTTHSTGQSTRQAKAAELYLTLYRVYIDGTYPEPFGGPTLPSVEDYMRERATACTIL</sequence>
<dbReference type="Proteomes" id="UP000192578">
    <property type="component" value="Unassembled WGS sequence"/>
</dbReference>
<dbReference type="OrthoDB" id="9992480at2759"/>
<dbReference type="EMBL" id="MTYJ01000023">
    <property type="protein sequence ID" value="OQV21390.1"/>
    <property type="molecule type" value="Genomic_DNA"/>
</dbReference>
<organism evidence="1 2">
    <name type="scientific">Hypsibius exemplaris</name>
    <name type="common">Freshwater tardigrade</name>
    <dbReference type="NCBI Taxonomy" id="2072580"/>
    <lineage>
        <taxon>Eukaryota</taxon>
        <taxon>Metazoa</taxon>
        <taxon>Ecdysozoa</taxon>
        <taxon>Tardigrada</taxon>
        <taxon>Eutardigrada</taxon>
        <taxon>Parachela</taxon>
        <taxon>Hypsibioidea</taxon>
        <taxon>Hypsibiidae</taxon>
        <taxon>Hypsibius</taxon>
    </lineage>
</organism>
<accession>A0A1W0X1X8</accession>
<keyword evidence="2" id="KW-1185">Reference proteome</keyword>
<gene>
    <name evidence="1" type="ORF">BV898_04599</name>
</gene>
<comment type="caution">
    <text evidence="1">The sequence shown here is derived from an EMBL/GenBank/DDBJ whole genome shotgun (WGS) entry which is preliminary data.</text>
</comment>
<protein>
    <submittedName>
        <fullName evidence="1">Uncharacterized protein</fullName>
    </submittedName>
</protein>
<reference evidence="2" key="1">
    <citation type="submission" date="2017-01" db="EMBL/GenBank/DDBJ databases">
        <title>Comparative genomics of anhydrobiosis in the tardigrade Hypsibius dujardini.</title>
        <authorList>
            <person name="Yoshida Y."/>
            <person name="Koutsovoulos G."/>
            <person name="Laetsch D."/>
            <person name="Stevens L."/>
            <person name="Kumar S."/>
            <person name="Horikawa D."/>
            <person name="Ishino K."/>
            <person name="Komine S."/>
            <person name="Tomita M."/>
            <person name="Blaxter M."/>
            <person name="Arakawa K."/>
        </authorList>
    </citation>
    <scope>NUCLEOTIDE SEQUENCE [LARGE SCALE GENOMIC DNA]</scope>
    <source>
        <strain evidence="2">Z151</strain>
    </source>
</reference>
<name>A0A1W0X1X8_HYPEX</name>
<dbReference type="AlphaFoldDB" id="A0A1W0X1X8"/>
<evidence type="ECO:0000313" key="1">
    <source>
        <dbReference type="EMBL" id="OQV21390.1"/>
    </source>
</evidence>
<proteinExistence type="predicted"/>